<evidence type="ECO:0000313" key="1">
    <source>
        <dbReference type="EMBL" id="RBQ06182.1"/>
    </source>
</evidence>
<reference evidence="1 2" key="1">
    <citation type="submission" date="2018-07" db="EMBL/GenBank/DDBJ databases">
        <title>A draft genome of a endophytic bacteria, a new species of Pedobacter.</title>
        <authorList>
            <person name="Zhang Z.D."/>
            <person name="Chen Z.J."/>
        </authorList>
    </citation>
    <scope>NUCLEOTIDE SEQUENCE [LARGE SCALE GENOMIC DNA]</scope>
    <source>
        <strain evidence="1 2">RS10</strain>
    </source>
</reference>
<keyword evidence="2" id="KW-1185">Reference proteome</keyword>
<organism evidence="1 2">
    <name type="scientific">Pedobacter miscanthi</name>
    <dbReference type="NCBI Taxonomy" id="2259170"/>
    <lineage>
        <taxon>Bacteria</taxon>
        <taxon>Pseudomonadati</taxon>
        <taxon>Bacteroidota</taxon>
        <taxon>Sphingobacteriia</taxon>
        <taxon>Sphingobacteriales</taxon>
        <taxon>Sphingobacteriaceae</taxon>
        <taxon>Pedobacter</taxon>
    </lineage>
</organism>
<protein>
    <submittedName>
        <fullName evidence="1">Uncharacterized protein</fullName>
    </submittedName>
</protein>
<gene>
    <name evidence="1" type="ORF">DRW42_13895</name>
</gene>
<accession>A0A366KZ69</accession>
<evidence type="ECO:0000313" key="2">
    <source>
        <dbReference type="Proteomes" id="UP000252081"/>
    </source>
</evidence>
<dbReference type="AlphaFoldDB" id="A0A366KZ69"/>
<sequence>MTNFRRKVVISTGTQWNGEIYLGIDFSATFHSARNDDYFLSTIKAVVTLNSFQGLTSEIFHPIGAIGSG</sequence>
<dbReference type="EMBL" id="QNQU01000011">
    <property type="protein sequence ID" value="RBQ06182.1"/>
    <property type="molecule type" value="Genomic_DNA"/>
</dbReference>
<proteinExistence type="predicted"/>
<name>A0A366KZ69_9SPHI</name>
<dbReference type="Proteomes" id="UP000252081">
    <property type="component" value="Unassembled WGS sequence"/>
</dbReference>
<comment type="caution">
    <text evidence="1">The sequence shown here is derived from an EMBL/GenBank/DDBJ whole genome shotgun (WGS) entry which is preliminary data.</text>
</comment>